<dbReference type="EMBL" id="BK016194">
    <property type="protein sequence ID" value="DAG01532.1"/>
    <property type="molecule type" value="Genomic_DNA"/>
</dbReference>
<sequence length="92" mass="10771">MNNYSNCRIEYREPTAEEIKELRIPTVIVSILIPQTALFKSQSLATKLDLMIKFYDGLERYTRDGTIHLGNINIDDLARYVTTEEYKERKKA</sequence>
<reference evidence="1" key="1">
    <citation type="journal article" date="2021" name="Proc. Natl. Acad. Sci. U.S.A.">
        <title>A Catalog of Tens of Thousands of Viruses from Human Metagenomes Reveals Hidden Associations with Chronic Diseases.</title>
        <authorList>
            <person name="Tisza M.J."/>
            <person name="Buck C.B."/>
        </authorList>
    </citation>
    <scope>NUCLEOTIDE SEQUENCE</scope>
    <source>
        <strain evidence="1">CtNHg2</strain>
    </source>
</reference>
<protein>
    <submittedName>
        <fullName evidence="1">Uncharacterized protein</fullName>
    </submittedName>
</protein>
<evidence type="ECO:0000313" key="1">
    <source>
        <dbReference type="EMBL" id="DAG01532.1"/>
    </source>
</evidence>
<accession>A0A8S5V4A9</accession>
<proteinExistence type="predicted"/>
<organism evidence="1">
    <name type="scientific">Siphoviridae sp. ctNHg2</name>
    <dbReference type="NCBI Taxonomy" id="2825467"/>
    <lineage>
        <taxon>Viruses</taxon>
        <taxon>Duplodnaviria</taxon>
        <taxon>Heunggongvirae</taxon>
        <taxon>Uroviricota</taxon>
        <taxon>Caudoviricetes</taxon>
    </lineage>
</organism>
<name>A0A8S5V4A9_9CAUD</name>